<dbReference type="EMBL" id="JXKH01000005">
    <property type="protein sequence ID" value="OJG18109.1"/>
    <property type="molecule type" value="Genomic_DNA"/>
</dbReference>
<dbReference type="GO" id="GO:0016773">
    <property type="term" value="F:phosphotransferase activity, alcohol group as acceptor"/>
    <property type="evidence" value="ECO:0007669"/>
    <property type="project" value="InterPro"/>
</dbReference>
<feature type="domain" description="Carbohydrate kinase FGGY N-terminal" evidence="5">
    <location>
        <begin position="12"/>
        <end position="252"/>
    </location>
</feature>
<dbReference type="GO" id="GO:0016301">
    <property type="term" value="F:kinase activity"/>
    <property type="evidence" value="ECO:0007669"/>
    <property type="project" value="UniProtKB-KW"/>
</dbReference>
<comment type="similarity">
    <text evidence="1 4">Belongs to the FGGY kinase family.</text>
</comment>
<dbReference type="InterPro" id="IPR043129">
    <property type="entry name" value="ATPase_NBD"/>
</dbReference>
<keyword evidence="2 4" id="KW-0808">Transferase</keyword>
<dbReference type="Pfam" id="PF02782">
    <property type="entry name" value="FGGY_C"/>
    <property type="match status" value="1"/>
</dbReference>
<comment type="caution">
    <text evidence="7">The sequence shown here is derived from an EMBL/GenBank/DDBJ whole genome shotgun (WGS) entry which is preliminary data.</text>
</comment>
<name>A0A1L8REA9_9ENTE</name>
<dbReference type="InterPro" id="IPR000577">
    <property type="entry name" value="Carb_kinase_FGGY"/>
</dbReference>
<dbReference type="Gene3D" id="3.30.420.40">
    <property type="match status" value="2"/>
</dbReference>
<accession>A0A1L8REA9</accession>
<evidence type="ECO:0000256" key="3">
    <source>
        <dbReference type="ARBA" id="ARBA00022777"/>
    </source>
</evidence>
<dbReference type="Proteomes" id="UP000181884">
    <property type="component" value="Unassembled WGS sequence"/>
</dbReference>
<dbReference type="InterPro" id="IPR018485">
    <property type="entry name" value="FGGY_C"/>
</dbReference>
<protein>
    <submittedName>
        <fullName evidence="7">Gluconate kinase</fullName>
    </submittedName>
</protein>
<gene>
    <name evidence="7" type="ORF">RU97_GL002182</name>
</gene>
<keyword evidence="8" id="KW-1185">Reference proteome</keyword>
<evidence type="ECO:0000256" key="1">
    <source>
        <dbReference type="ARBA" id="ARBA00009156"/>
    </source>
</evidence>
<evidence type="ECO:0000313" key="7">
    <source>
        <dbReference type="EMBL" id="OJG18109.1"/>
    </source>
</evidence>
<dbReference type="PROSITE" id="PS00445">
    <property type="entry name" value="FGGY_KINASES_2"/>
    <property type="match status" value="1"/>
</dbReference>
<dbReference type="GO" id="GO:0005975">
    <property type="term" value="P:carbohydrate metabolic process"/>
    <property type="evidence" value="ECO:0007669"/>
    <property type="project" value="InterPro"/>
</dbReference>
<dbReference type="SUPFAM" id="SSF53067">
    <property type="entry name" value="Actin-like ATPase domain"/>
    <property type="match status" value="2"/>
</dbReference>
<dbReference type="CDD" id="cd07770">
    <property type="entry name" value="ASKHA_NBD_FGGY_GntK"/>
    <property type="match status" value="1"/>
</dbReference>
<evidence type="ECO:0000259" key="5">
    <source>
        <dbReference type="Pfam" id="PF00370"/>
    </source>
</evidence>
<dbReference type="PANTHER" id="PTHR43095">
    <property type="entry name" value="SUGAR KINASE"/>
    <property type="match status" value="1"/>
</dbReference>
<evidence type="ECO:0000256" key="4">
    <source>
        <dbReference type="RuleBase" id="RU003733"/>
    </source>
</evidence>
<evidence type="ECO:0000256" key="2">
    <source>
        <dbReference type="ARBA" id="ARBA00022679"/>
    </source>
</evidence>
<dbReference type="PANTHER" id="PTHR43095:SF2">
    <property type="entry name" value="GLUCONOKINASE"/>
    <property type="match status" value="1"/>
</dbReference>
<dbReference type="AlphaFoldDB" id="A0A1L8REA9"/>
<evidence type="ECO:0000313" key="8">
    <source>
        <dbReference type="Proteomes" id="UP000181884"/>
    </source>
</evidence>
<dbReference type="InterPro" id="IPR050406">
    <property type="entry name" value="FGGY_Carb_Kinase"/>
</dbReference>
<reference evidence="7 8" key="1">
    <citation type="submission" date="2014-12" db="EMBL/GenBank/DDBJ databases">
        <title>Draft genome sequences of 29 type strains of Enterococci.</title>
        <authorList>
            <person name="Zhong Z."/>
            <person name="Sun Z."/>
            <person name="Liu W."/>
            <person name="Zhang W."/>
            <person name="Zhang H."/>
        </authorList>
    </citation>
    <scope>NUCLEOTIDE SEQUENCE [LARGE SCALE GENOMIC DNA]</scope>
    <source>
        <strain evidence="7 8">DSM 17029</strain>
    </source>
</reference>
<evidence type="ECO:0000259" key="6">
    <source>
        <dbReference type="Pfam" id="PF02782"/>
    </source>
</evidence>
<proteinExistence type="inferred from homology"/>
<dbReference type="STRING" id="214095.RU97_GL002182"/>
<dbReference type="Pfam" id="PF00370">
    <property type="entry name" value="FGGY_N"/>
    <property type="match status" value="1"/>
</dbReference>
<dbReference type="PIRSF" id="PIRSF000538">
    <property type="entry name" value="GlpK"/>
    <property type="match status" value="1"/>
</dbReference>
<organism evidence="7 8">
    <name type="scientific">Enterococcus canis</name>
    <dbReference type="NCBI Taxonomy" id="214095"/>
    <lineage>
        <taxon>Bacteria</taxon>
        <taxon>Bacillati</taxon>
        <taxon>Bacillota</taxon>
        <taxon>Bacilli</taxon>
        <taxon>Lactobacillales</taxon>
        <taxon>Enterococcaceae</taxon>
        <taxon>Enterococcus</taxon>
    </lineage>
</organism>
<dbReference type="InterPro" id="IPR018484">
    <property type="entry name" value="FGGY_N"/>
</dbReference>
<keyword evidence="3 4" id="KW-0418">Kinase</keyword>
<dbReference type="InterPro" id="IPR018483">
    <property type="entry name" value="Carb_kinase_FGGY_CS"/>
</dbReference>
<sequence length="519" mass="57381">MERRGGKNMTVSIGVDIGTTQVKAVAFDDQGTIKASSYQRYPLYQAADGMAEQEITAIYQAALKVLQEVAVTVAGPVECVAFSTAMHSLIVLDEAKKPLTRVITWADNRAEEAAEEWRNTPLGTQIYQRTGLPMHPMTPLHKIRWLHKSQPTLFHQAAYFVDIKAYIFQQLFGELATDYGNASGSGFFNIRNFTWDRLALEQIAITSTQLPHVYPPTQAFTGLSEELATTLQLDRETPFILGGADGPLSNLGLGAMQEGVATLTVGTSGAIRYIVDHPFLHPREETFCLVLDETHWVIGGATSNGAGIFDWACSQFLQEMQAQARQANQNPYDAVLAEVARQPLGAQGLLFHPYLLGERAPLWDADATGAFLGLRRDHTEAHMMRAVIEGICLNLARILTEVEQIGGVVKEMRATGGFAASPVFQQIMADVLGRSLTFPDNIEASAFGAVLLGWQSLGKITSLEESQELVAITQQVAPRQQASFFYQQERALFSETQRELSRFYPQLKRLRLAKQEENK</sequence>
<feature type="domain" description="Carbohydrate kinase FGGY C-terminal" evidence="6">
    <location>
        <begin position="263"/>
        <end position="453"/>
    </location>
</feature>